<evidence type="ECO:0000256" key="10">
    <source>
        <dbReference type="SAM" id="Coils"/>
    </source>
</evidence>
<dbReference type="EMBL" id="CP131059">
    <property type="protein sequence ID" value="WNY24116.1"/>
    <property type="molecule type" value="Genomic_DNA"/>
</dbReference>
<dbReference type="GO" id="GO:0016272">
    <property type="term" value="C:prefoldin complex"/>
    <property type="evidence" value="ECO:0007669"/>
    <property type="project" value="UniProtKB-UniRule"/>
</dbReference>
<evidence type="ECO:0000256" key="7">
    <source>
        <dbReference type="ARBA" id="ARBA00025077"/>
    </source>
</evidence>
<dbReference type="GO" id="GO:0051082">
    <property type="term" value="F:unfolded protein binding"/>
    <property type="evidence" value="ECO:0007669"/>
    <property type="project" value="UniProtKB-UniRule"/>
</dbReference>
<evidence type="ECO:0000256" key="9">
    <source>
        <dbReference type="HAMAP-Rule" id="MF_00307"/>
    </source>
</evidence>
<evidence type="ECO:0000256" key="4">
    <source>
        <dbReference type="ARBA" id="ARBA00016304"/>
    </source>
</evidence>
<comment type="subcellular location">
    <subcellularLocation>
        <location evidence="1 9">Cytoplasm</location>
    </subcellularLocation>
</comment>
<dbReference type="RefSeq" id="WP_316557289.1">
    <property type="nucleotide sequence ID" value="NZ_CP131059.1"/>
</dbReference>
<dbReference type="PANTHER" id="PTHR20903">
    <property type="entry name" value="PREFOLDIN SUBUNIT 1-RELATED"/>
    <property type="match status" value="1"/>
</dbReference>
<evidence type="ECO:0000256" key="8">
    <source>
        <dbReference type="ARBA" id="ARBA00033461"/>
    </source>
</evidence>
<dbReference type="InterPro" id="IPR002777">
    <property type="entry name" value="PFD_beta-like"/>
</dbReference>
<dbReference type="GO" id="GO:0044183">
    <property type="term" value="F:protein folding chaperone"/>
    <property type="evidence" value="ECO:0007669"/>
    <property type="project" value="TreeGrafter"/>
</dbReference>
<dbReference type="Proteomes" id="UP001302978">
    <property type="component" value="Chromosome"/>
</dbReference>
<keyword evidence="6 9" id="KW-0143">Chaperone</keyword>
<dbReference type="CDD" id="cd23162">
    <property type="entry name" value="Prefoldin_beta_GimC"/>
    <property type="match status" value="1"/>
</dbReference>
<dbReference type="SUPFAM" id="SSF46579">
    <property type="entry name" value="Prefoldin"/>
    <property type="match status" value="1"/>
</dbReference>
<keyword evidence="12" id="KW-1185">Reference proteome</keyword>
<accession>A0AA96V0H6</accession>
<feature type="coiled-coil region" evidence="10">
    <location>
        <begin position="73"/>
        <end position="114"/>
    </location>
</feature>
<comment type="function">
    <text evidence="7 9">Molecular chaperone capable of stabilizing a range of proteins. Seems to fulfill an ATP-independent, HSP70-like function in archaeal de novo protein folding.</text>
</comment>
<evidence type="ECO:0000256" key="3">
    <source>
        <dbReference type="ARBA" id="ARBA00011716"/>
    </source>
</evidence>
<dbReference type="KEGG" id="mehf:MmiHf6_14450"/>
<dbReference type="HAMAP" id="MF_00307">
    <property type="entry name" value="PfdB"/>
    <property type="match status" value="1"/>
</dbReference>
<comment type="subunit">
    <text evidence="3 9">Heterohexamer of two alpha and four beta subunits.</text>
</comment>
<evidence type="ECO:0000256" key="2">
    <source>
        <dbReference type="ARBA" id="ARBA00008045"/>
    </source>
</evidence>
<dbReference type="InterPro" id="IPR009053">
    <property type="entry name" value="Prefoldin"/>
</dbReference>
<organism evidence="11 12">
    <name type="scientific">Methanimicrococcus hongohii</name>
    <dbReference type="NCBI Taxonomy" id="3028295"/>
    <lineage>
        <taxon>Archaea</taxon>
        <taxon>Methanobacteriati</taxon>
        <taxon>Methanobacteriota</taxon>
        <taxon>Stenosarchaea group</taxon>
        <taxon>Methanomicrobia</taxon>
        <taxon>Methanosarcinales</taxon>
        <taxon>Methanosarcinaceae</taxon>
        <taxon>Methanimicrococcus</taxon>
    </lineage>
</organism>
<dbReference type="Gene3D" id="1.10.287.370">
    <property type="match status" value="1"/>
</dbReference>
<dbReference type="AlphaFoldDB" id="A0AA96V0H6"/>
<dbReference type="GO" id="GO:0005737">
    <property type="term" value="C:cytoplasm"/>
    <property type="evidence" value="ECO:0007669"/>
    <property type="project" value="UniProtKB-SubCell"/>
</dbReference>
<sequence length="122" mass="13719">MSSELSPQVQNQIAQIQQVQQQAQTLAMQKSQIDVMVKETEMAIEELEKSADDAVVYKSVGELMIKSDKASLLASLKERQESFSLRVQSIERQEERLNARFKQLQEQLQSMIGSSGGGEDED</sequence>
<dbReference type="PANTHER" id="PTHR20903:SF0">
    <property type="entry name" value="PREFOLDIN SUBUNIT 1"/>
    <property type="match status" value="1"/>
</dbReference>
<protein>
    <recommendedName>
        <fullName evidence="4 9">Prefoldin subunit beta</fullName>
    </recommendedName>
    <alternativeName>
        <fullName evidence="8 9">GimC subunit beta</fullName>
    </alternativeName>
</protein>
<gene>
    <name evidence="9" type="primary">pfdB</name>
    <name evidence="11" type="ORF">MmiHf6_14450</name>
</gene>
<dbReference type="GeneID" id="85196040"/>
<dbReference type="NCBIfam" id="TIGR02338">
    <property type="entry name" value="gimC_beta"/>
    <property type="match status" value="1"/>
</dbReference>
<keyword evidence="5 9" id="KW-0963">Cytoplasm</keyword>
<evidence type="ECO:0000256" key="5">
    <source>
        <dbReference type="ARBA" id="ARBA00022490"/>
    </source>
</evidence>
<reference evidence="11 12" key="1">
    <citation type="submission" date="2023-07" db="EMBL/GenBank/DDBJ databases">
        <title>Closed genoem sequence of Methanomicrococcus sp. Hf6.</title>
        <authorList>
            <person name="Poehlein A."/>
            <person name="Protasov E."/>
            <person name="Platt K."/>
            <person name="Reeh H."/>
            <person name="Daniel R."/>
            <person name="Brune A."/>
        </authorList>
    </citation>
    <scope>NUCLEOTIDE SEQUENCE [LARGE SCALE GENOMIC DNA]</scope>
    <source>
        <strain evidence="11 12">Hf6</strain>
    </source>
</reference>
<evidence type="ECO:0000313" key="12">
    <source>
        <dbReference type="Proteomes" id="UP001302978"/>
    </source>
</evidence>
<dbReference type="InterPro" id="IPR012713">
    <property type="entry name" value="PfdB"/>
</dbReference>
<evidence type="ECO:0000313" key="11">
    <source>
        <dbReference type="EMBL" id="WNY24116.1"/>
    </source>
</evidence>
<name>A0AA96V0H6_9EURY</name>
<evidence type="ECO:0000256" key="6">
    <source>
        <dbReference type="ARBA" id="ARBA00023186"/>
    </source>
</evidence>
<evidence type="ECO:0000256" key="1">
    <source>
        <dbReference type="ARBA" id="ARBA00004496"/>
    </source>
</evidence>
<proteinExistence type="inferred from homology"/>
<dbReference type="Pfam" id="PF01920">
    <property type="entry name" value="Prefoldin_2"/>
    <property type="match status" value="1"/>
</dbReference>
<keyword evidence="10" id="KW-0175">Coiled coil</keyword>
<comment type="similarity">
    <text evidence="2 9">Belongs to the prefoldin subunit beta family.</text>
</comment>